<evidence type="ECO:0000256" key="3">
    <source>
        <dbReference type="ARBA" id="ARBA00022676"/>
    </source>
</evidence>
<evidence type="ECO:0000256" key="1">
    <source>
        <dbReference type="ARBA" id="ARBA00004167"/>
    </source>
</evidence>
<keyword evidence="10" id="KW-1185">Reference proteome</keyword>
<evidence type="ECO:0000256" key="8">
    <source>
        <dbReference type="RuleBase" id="RU366017"/>
    </source>
</evidence>
<dbReference type="Pfam" id="PF01697">
    <property type="entry name" value="Glyco_transf_92"/>
    <property type="match status" value="2"/>
</dbReference>
<proteinExistence type="inferred from homology"/>
<evidence type="ECO:0000313" key="9">
    <source>
        <dbReference type="EMBL" id="KAK6732230.1"/>
    </source>
</evidence>
<dbReference type="EC" id="2.4.1.-" evidence="8"/>
<keyword evidence="6" id="KW-1133">Transmembrane helix</keyword>
<name>A0ABR1C3B8_NECAM</name>
<keyword evidence="7" id="KW-0472">Membrane</keyword>
<keyword evidence="3 8" id="KW-0328">Glycosyltransferase</keyword>
<comment type="subcellular location">
    <subcellularLocation>
        <location evidence="1">Membrane</location>
        <topology evidence="1">Single-pass membrane protein</topology>
    </subcellularLocation>
</comment>
<dbReference type="PANTHER" id="PTHR21461:SF40">
    <property type="entry name" value="GLYCOSYLTRANSFERASE FAMILY 92 PROTEIN"/>
    <property type="match status" value="1"/>
</dbReference>
<evidence type="ECO:0000313" key="10">
    <source>
        <dbReference type="Proteomes" id="UP001303046"/>
    </source>
</evidence>
<evidence type="ECO:0000256" key="2">
    <source>
        <dbReference type="ARBA" id="ARBA00007647"/>
    </source>
</evidence>
<dbReference type="InterPro" id="IPR008166">
    <property type="entry name" value="Glyco_transf_92"/>
</dbReference>
<protein>
    <recommendedName>
        <fullName evidence="8">Glycosyltransferase family 92 protein</fullName>
        <ecNumber evidence="8">2.4.1.-</ecNumber>
    </recommendedName>
</protein>
<sequence length="332" mass="38446">MSTKVPVPNRDREIDGAMPKCVPHSELMIDEILRGANVLNSRGANKTKFIPLAAFSYGDYTMVTTTADGYYGTPAICRYFDEYLSELSPQYSSVVFPNFAVHCCTQHDAVYMSVTLSPTENIVKFVNVTERKPGALKYNMSVCLAPLYGNESKWMYLVQLFEHYKLQGVVHFYVYIYQIDEYSEKLLLDYEKTEEVELVYFDGNDRRPAKNWQFVALQGMETLLKHLPALIFQNSSARTYKFRIKSIFKPATVIGVLVHWVYLFEPGYTSYNSTMDEVFILHFRNPHEFGAKYMHILDGFGPFTARSYPDQFMSRLIFAIKGRLDCIYNKHY</sequence>
<keyword evidence="4 8" id="KW-0808">Transferase</keyword>
<evidence type="ECO:0000256" key="7">
    <source>
        <dbReference type="ARBA" id="ARBA00023136"/>
    </source>
</evidence>
<gene>
    <name evidence="9" type="primary">Necator_chrII.g4341</name>
    <name evidence="9" type="ORF">RB195_016549</name>
</gene>
<dbReference type="EMBL" id="JAVFWL010000002">
    <property type="protein sequence ID" value="KAK6732230.1"/>
    <property type="molecule type" value="Genomic_DNA"/>
</dbReference>
<organism evidence="9 10">
    <name type="scientific">Necator americanus</name>
    <name type="common">Human hookworm</name>
    <dbReference type="NCBI Taxonomy" id="51031"/>
    <lineage>
        <taxon>Eukaryota</taxon>
        <taxon>Metazoa</taxon>
        <taxon>Ecdysozoa</taxon>
        <taxon>Nematoda</taxon>
        <taxon>Chromadorea</taxon>
        <taxon>Rhabditida</taxon>
        <taxon>Rhabditina</taxon>
        <taxon>Rhabditomorpha</taxon>
        <taxon>Strongyloidea</taxon>
        <taxon>Ancylostomatidae</taxon>
        <taxon>Bunostominae</taxon>
        <taxon>Necator</taxon>
    </lineage>
</organism>
<accession>A0ABR1C3B8</accession>
<evidence type="ECO:0000256" key="5">
    <source>
        <dbReference type="ARBA" id="ARBA00022692"/>
    </source>
</evidence>
<dbReference type="Proteomes" id="UP001303046">
    <property type="component" value="Unassembled WGS sequence"/>
</dbReference>
<dbReference type="PANTHER" id="PTHR21461">
    <property type="entry name" value="GLYCOSYLTRANSFERASE FAMILY 92 PROTEIN"/>
    <property type="match status" value="1"/>
</dbReference>
<comment type="caution">
    <text evidence="9">The sequence shown here is derived from an EMBL/GenBank/DDBJ whole genome shotgun (WGS) entry which is preliminary data.</text>
</comment>
<evidence type="ECO:0000256" key="6">
    <source>
        <dbReference type="ARBA" id="ARBA00022989"/>
    </source>
</evidence>
<reference evidence="9 10" key="1">
    <citation type="submission" date="2023-08" db="EMBL/GenBank/DDBJ databases">
        <title>A Necator americanus chromosomal reference genome.</title>
        <authorList>
            <person name="Ilik V."/>
            <person name="Petrzelkova K.J."/>
            <person name="Pardy F."/>
            <person name="Fuh T."/>
            <person name="Niatou-Singa F.S."/>
            <person name="Gouil Q."/>
            <person name="Baker L."/>
            <person name="Ritchie M.E."/>
            <person name="Jex A.R."/>
            <person name="Gazzola D."/>
            <person name="Li H."/>
            <person name="Toshio Fujiwara R."/>
            <person name="Zhan B."/>
            <person name="Aroian R.V."/>
            <person name="Pafco B."/>
            <person name="Schwarz E.M."/>
        </authorList>
    </citation>
    <scope>NUCLEOTIDE SEQUENCE [LARGE SCALE GENOMIC DNA]</scope>
    <source>
        <strain evidence="9 10">Aroian</strain>
        <tissue evidence="9">Whole animal</tissue>
    </source>
</reference>
<evidence type="ECO:0000256" key="4">
    <source>
        <dbReference type="ARBA" id="ARBA00022679"/>
    </source>
</evidence>
<keyword evidence="5" id="KW-0812">Transmembrane</keyword>
<comment type="similarity">
    <text evidence="2 8">Belongs to the glycosyltransferase 92 family.</text>
</comment>